<dbReference type="PANTHER" id="PTHR44117">
    <property type="entry name" value="INTRAFLAGELLAR TRANSPORT PROTEIN 88 HOMOLOG"/>
    <property type="match status" value="1"/>
</dbReference>
<dbReference type="EMBL" id="VHII01000012">
    <property type="protein sequence ID" value="KAF1382888.1"/>
    <property type="molecule type" value="Genomic_DNA"/>
</dbReference>
<dbReference type="GO" id="GO:1905515">
    <property type="term" value="P:non-motile cilium assembly"/>
    <property type="evidence" value="ECO:0007669"/>
    <property type="project" value="TreeGrafter"/>
</dbReference>
<dbReference type="GO" id="GO:0019894">
    <property type="term" value="F:kinesin binding"/>
    <property type="evidence" value="ECO:0007669"/>
    <property type="project" value="TreeGrafter"/>
</dbReference>
<dbReference type="GO" id="GO:0036064">
    <property type="term" value="C:ciliary basal body"/>
    <property type="evidence" value="ECO:0007669"/>
    <property type="project" value="TreeGrafter"/>
</dbReference>
<comment type="caution">
    <text evidence="2">The sequence shown here is derived from an EMBL/GenBank/DDBJ whole genome shotgun (WGS) entry which is preliminary data.</text>
</comment>
<proteinExistence type="predicted"/>
<dbReference type="Proteomes" id="UP000465112">
    <property type="component" value="Chromosome 12"/>
</dbReference>
<feature type="compositionally biased region" description="Basic and acidic residues" evidence="1">
    <location>
        <begin position="57"/>
        <end position="85"/>
    </location>
</feature>
<protein>
    <submittedName>
        <fullName evidence="2">Uncharacterized protein</fullName>
    </submittedName>
</protein>
<dbReference type="SUPFAM" id="SSF48452">
    <property type="entry name" value="TPR-like"/>
    <property type="match status" value="1"/>
</dbReference>
<evidence type="ECO:0000313" key="2">
    <source>
        <dbReference type="EMBL" id="KAF1382888.1"/>
    </source>
</evidence>
<dbReference type="GO" id="GO:0001822">
    <property type="term" value="P:kidney development"/>
    <property type="evidence" value="ECO:0007669"/>
    <property type="project" value="TreeGrafter"/>
</dbReference>
<gene>
    <name evidence="2" type="ORF">PFLUV_G00148490</name>
</gene>
<dbReference type="GO" id="GO:0097546">
    <property type="term" value="C:ciliary base"/>
    <property type="evidence" value="ECO:0007669"/>
    <property type="project" value="TreeGrafter"/>
</dbReference>
<reference evidence="2 3" key="1">
    <citation type="submission" date="2019-06" db="EMBL/GenBank/DDBJ databases">
        <title>A chromosome-scale genome assembly of the European perch, Perca fluviatilis.</title>
        <authorList>
            <person name="Roques C."/>
            <person name="Zahm M."/>
            <person name="Cabau C."/>
            <person name="Klopp C."/>
            <person name="Bouchez O."/>
            <person name="Donnadieu C."/>
            <person name="Kuhl H."/>
            <person name="Gislard M."/>
            <person name="Guendouz S."/>
            <person name="Journot L."/>
            <person name="Haffray P."/>
            <person name="Bestin A."/>
            <person name="Morvezen R."/>
            <person name="Feron R."/>
            <person name="Wen M."/>
            <person name="Jouanno E."/>
            <person name="Herpin A."/>
            <person name="Schartl M."/>
            <person name="Postlethwait J."/>
            <person name="Schaerlinger B."/>
            <person name="Chardard D."/>
            <person name="Lecocq T."/>
            <person name="Poncet C."/>
            <person name="Jaffrelo L."/>
            <person name="Lampietro C."/>
            <person name="Guiguen Y."/>
        </authorList>
    </citation>
    <scope>NUCLEOTIDE SEQUENCE [LARGE SCALE GENOMIC DNA]</scope>
    <source>
        <tissue evidence="2">Blood</tissue>
    </source>
</reference>
<feature type="compositionally biased region" description="Acidic residues" evidence="1">
    <location>
        <begin position="191"/>
        <end position="206"/>
    </location>
</feature>
<keyword evidence="3" id="KW-1185">Reference proteome</keyword>
<feature type="compositionally biased region" description="Basic and acidic residues" evidence="1">
    <location>
        <begin position="179"/>
        <end position="190"/>
    </location>
</feature>
<dbReference type="GO" id="GO:0042073">
    <property type="term" value="P:intraciliary transport"/>
    <property type="evidence" value="ECO:0007669"/>
    <property type="project" value="TreeGrafter"/>
</dbReference>
<organism evidence="2 3">
    <name type="scientific">Perca fluviatilis</name>
    <name type="common">European perch</name>
    <dbReference type="NCBI Taxonomy" id="8168"/>
    <lineage>
        <taxon>Eukaryota</taxon>
        <taxon>Metazoa</taxon>
        <taxon>Chordata</taxon>
        <taxon>Craniata</taxon>
        <taxon>Vertebrata</taxon>
        <taxon>Euteleostomi</taxon>
        <taxon>Actinopterygii</taxon>
        <taxon>Neopterygii</taxon>
        <taxon>Teleostei</taxon>
        <taxon>Neoteleostei</taxon>
        <taxon>Acanthomorphata</taxon>
        <taxon>Eupercaria</taxon>
        <taxon>Perciformes</taxon>
        <taxon>Percoidei</taxon>
        <taxon>Percidae</taxon>
        <taxon>Percinae</taxon>
        <taxon>Perca</taxon>
    </lineage>
</organism>
<name>A0A6A5EUG7_PERFL</name>
<dbReference type="GO" id="GO:0060122">
    <property type="term" value="P:inner ear receptor cell stereocilium organization"/>
    <property type="evidence" value="ECO:0007669"/>
    <property type="project" value="TreeGrafter"/>
</dbReference>
<dbReference type="GO" id="GO:0005814">
    <property type="term" value="C:centriole"/>
    <property type="evidence" value="ECO:0007669"/>
    <property type="project" value="TreeGrafter"/>
</dbReference>
<dbReference type="PANTHER" id="PTHR44117:SF1">
    <property type="entry name" value="INTRAFLAGELLAR TRANSPORT PROTEIN 88 HOMOLOG"/>
    <property type="match status" value="1"/>
</dbReference>
<evidence type="ECO:0000313" key="3">
    <source>
        <dbReference type="Proteomes" id="UP000465112"/>
    </source>
</evidence>
<accession>A0A6A5EUG7</accession>
<sequence length="206" mass="22897">MVASCYRRSGNYQKALETYKDIHRKFPENVECLRFLVRLCTDMGLKEVQEYATKLKKAEKMKEIKEQRVKSGREGSARGRRESREGSAGSAGISTPVLTSPKKASIMEMDVKAVSQSESKQLSPLLDSGRDSGHSSNSTKGERLSAKMRSLPGSNEPYEASSPKEIDASYVDPLGPQMERPKTGAKKRMEDDDFADEELGDDLLPE</sequence>
<feature type="region of interest" description="Disordered" evidence="1">
    <location>
        <begin position="57"/>
        <end position="206"/>
    </location>
</feature>
<dbReference type="Gene3D" id="1.25.40.10">
    <property type="entry name" value="Tetratricopeptide repeat domain"/>
    <property type="match status" value="1"/>
</dbReference>
<dbReference type="InterPro" id="IPR011990">
    <property type="entry name" value="TPR-like_helical_dom_sf"/>
</dbReference>
<evidence type="ECO:0000256" key="1">
    <source>
        <dbReference type="SAM" id="MobiDB-lite"/>
    </source>
</evidence>
<dbReference type="GO" id="GO:0097730">
    <property type="term" value="C:non-motile cilium"/>
    <property type="evidence" value="ECO:0007669"/>
    <property type="project" value="TreeGrafter"/>
</dbReference>
<dbReference type="AlphaFoldDB" id="A0A6A5EUG7"/>